<keyword evidence="6" id="KW-1185">Reference proteome</keyword>
<dbReference type="InterPro" id="IPR049120">
    <property type="entry name" value="A2M_bMG2"/>
</dbReference>
<keyword evidence="2" id="KW-0732">Signal</keyword>
<gene>
    <name evidence="5" type="ORF">NCTC10723_01262</name>
</gene>
<protein>
    <submittedName>
        <fullName evidence="5">Alpha-2-macroglobulin family N-terminal region</fullName>
    </submittedName>
</protein>
<dbReference type="InterPro" id="IPR011625">
    <property type="entry name" value="A2M_N_BRD"/>
</dbReference>
<evidence type="ECO:0000256" key="1">
    <source>
        <dbReference type="ARBA" id="ARBA00010556"/>
    </source>
</evidence>
<dbReference type="Pfam" id="PF01835">
    <property type="entry name" value="MG2"/>
    <property type="match status" value="1"/>
</dbReference>
<dbReference type="PANTHER" id="PTHR40094:SF1">
    <property type="entry name" value="UBIQUITIN DOMAIN-CONTAINING PROTEIN"/>
    <property type="match status" value="1"/>
</dbReference>
<accession>A0A377GYG1</accession>
<dbReference type="SMART" id="SM01419">
    <property type="entry name" value="Thiol-ester_cl"/>
    <property type="match status" value="1"/>
</dbReference>
<dbReference type="RefSeq" id="WP_115270437.1">
    <property type="nucleotide sequence ID" value="NZ_UGGU01000003.1"/>
</dbReference>
<comment type="similarity">
    <text evidence="1">Belongs to the protease inhibitor I39 (alpha-2-macroglobulin) family. Bacterial alpha-2-macroglobulin subfamily.</text>
</comment>
<feature type="domain" description="Alpha-2-macroglobulin bait region" evidence="3">
    <location>
        <begin position="738"/>
        <end position="878"/>
    </location>
</feature>
<dbReference type="EMBL" id="UGGU01000003">
    <property type="protein sequence ID" value="STO31802.1"/>
    <property type="molecule type" value="Genomic_DNA"/>
</dbReference>
<dbReference type="InterPro" id="IPR011626">
    <property type="entry name" value="Alpha-macroglobulin_TED"/>
</dbReference>
<dbReference type="GO" id="GO:0005615">
    <property type="term" value="C:extracellular space"/>
    <property type="evidence" value="ECO:0007669"/>
    <property type="project" value="InterPro"/>
</dbReference>
<dbReference type="Pfam" id="PF17962">
    <property type="entry name" value="bMG6"/>
    <property type="match status" value="1"/>
</dbReference>
<feature type="domain" description="Alpha-2-macroglobulin" evidence="4">
    <location>
        <begin position="951"/>
        <end position="1040"/>
    </location>
</feature>
<dbReference type="GO" id="GO:0004866">
    <property type="term" value="F:endopeptidase inhibitor activity"/>
    <property type="evidence" value="ECO:0007669"/>
    <property type="project" value="InterPro"/>
</dbReference>
<dbReference type="Proteomes" id="UP000255328">
    <property type="component" value="Unassembled WGS sequence"/>
</dbReference>
<evidence type="ECO:0000259" key="3">
    <source>
        <dbReference type="SMART" id="SM01359"/>
    </source>
</evidence>
<dbReference type="InterPro" id="IPR041246">
    <property type="entry name" value="Bact_MG10"/>
</dbReference>
<dbReference type="InterPro" id="IPR008930">
    <property type="entry name" value="Terpenoid_cyclase/PrenylTrfase"/>
</dbReference>
<dbReference type="SMART" id="SM01360">
    <property type="entry name" value="A2M"/>
    <property type="match status" value="1"/>
</dbReference>
<dbReference type="Pfam" id="PF17973">
    <property type="entry name" value="bMG10"/>
    <property type="match status" value="1"/>
</dbReference>
<dbReference type="InterPro" id="IPR041462">
    <property type="entry name" value="Bact_A2M_MG6"/>
</dbReference>
<dbReference type="InterPro" id="IPR001599">
    <property type="entry name" value="Macroglobln_a2"/>
</dbReference>
<dbReference type="SMART" id="SM01359">
    <property type="entry name" value="A2M_N_2"/>
    <property type="match status" value="1"/>
</dbReference>
<evidence type="ECO:0000256" key="2">
    <source>
        <dbReference type="ARBA" id="ARBA00022729"/>
    </source>
</evidence>
<evidence type="ECO:0000313" key="5">
    <source>
        <dbReference type="EMBL" id="STO31802.1"/>
    </source>
</evidence>
<dbReference type="Pfam" id="PF07703">
    <property type="entry name" value="A2M_BRD"/>
    <property type="match status" value="1"/>
</dbReference>
<dbReference type="PROSITE" id="PS51257">
    <property type="entry name" value="PROKAR_LIPOPROTEIN"/>
    <property type="match status" value="1"/>
</dbReference>
<dbReference type="Pfam" id="PF21142">
    <property type="entry name" value="A2M_bMG2"/>
    <property type="match status" value="1"/>
</dbReference>
<evidence type="ECO:0000313" key="6">
    <source>
        <dbReference type="Proteomes" id="UP000255328"/>
    </source>
</evidence>
<dbReference type="Pfam" id="PF07678">
    <property type="entry name" value="TED_complement"/>
    <property type="match status" value="1"/>
</dbReference>
<sequence>MKKKMALFLSLLLVACNGEKKEIEEQKEVKVVEEKNIEAKEERNLEIKNISTTTGGNPSIDITMSEEIKEENLEGYIKVNPKVKYKALKMREHIIITGDFDINSEYEIELLKGLKGEKSKLAENKKETIKFKEVEPKIVFSNEGIILPKLNENRIAFKSVNVKKVNLKIKKIFLNNITQFLQDFKFQGDGNIFDYYVQNNFYKVGETIFEKDYTLDYKKNIWSQNEIELKNLTNEKGIYIVELSFDKDGVDYTFPSSVAQWQRDNFFDTKGRIGKGILISDMGIVAQKESNNKLIVNILDVIKNTPLKDVDIKAISVNNQILEEKKTDKNGEVVFEKGDKIFYLLAQNKDEISILKLSDSKLSYDGFLVDGEYKDDGMRAFVYSDRGVYRPGDTINIGVIARDKDGKYPEGQPIKIDVFSPRGDKYIDGKVITSGENGFFTYSFETKKEGETGIWEATIYVGGEKEKKFSIKLPVESIVPYKIEVDGDFPESVDDGVNLLGEVTAQYLFGAPAENLKYQSDLTIREKKLRFERYKKFTFSNPTTYTADIRLSQRGELDNDGKGKINFNLSDNIPKNLNLEGEIVTRVIEPSGRPVIDIDSVKINSFDSYVGIENPEDRYIKSGDKLNLQVVSVSEDGEKLISGRKLKYRVYKNEYSWWWDYYDYNNFLKSIKTDKNSVLLYEGEITTTDKPYLLDYEIDGSGEIFVEVEDMKTHQSAGVNLYASTWQDSSVSKKIDKLKIEADKKEYSVGEKAKITFEGEKGTRALVTIEKSGEIVQRYWKDIEDTSTNIEIDVDEKLFPNGYVTVALLQSYENSNNDRPIRLYGAVPIVVKDESKKLNIKLDTPVVLKPNEKFKVNVEADKKMEYTISVVDEGLLQITNYKAPNPYDYFYQKEGLQLSAYDNYSEIIGRTFGDIHQVLTAGGDGYLMAEARMNKSANSFGFEQSERFEPLAIFKGVLTTDDEGRGSVDLELPNYTGAVRVMVTGASGESYGMAQERVEVKAPIVTNFSMPRVLKVGDEFQVPVKIFATEENIGKIDVEFEFLGKRYTQSVELKNGESKDIFFDVKVGDEIGNREAKLRVNSSSYSNEEIVKIDITSNNPYTYINKVEYVEKEKTFKFPEESIIGSANGKVVISSTPILAIDNRLKELIRYPYGCVEQTISTIFPQLFIDILSNSKDISKEQSVKNVNAGIAKLSSFQLEDGSFSYWAGNSDGDLWATNYVGHFIVMAKEKGYYVPDSLYNSWLKFSIEKSKDSSYNLDYKTYLLYILALGQEAQISEMNYIYDNNLKDLDEISKWYLASAYALIGEKEIAREIADKLSTEIKDKPFDYYTDNYGSKLRDKAVVLNSYYTIYNKVDKKLYEDIVSTLQSQNWLSTQSIGYSLISIAQVVENSKGEKVVGKLIVDGKEISFDEKDGVWKYSEENMKEVKVIGDKLYVNQYWEGIPINYTQSDESKNIKIERKFYGDNGEEIDVKSLVKGSSFYMELKVLPADDVNGYFYQDNIALTQIIPSGWEIENSRLLKINPPQWVVEKTSNNNLEYEDIRDDRVNFFFDFNNYNKQGQSFFIKLNAVTKGKYNLSGAKAEGMYNNEYRAYLNGFSVEVK</sequence>
<name>A0A377GYG1_9FUSO</name>
<dbReference type="InterPro" id="IPR047565">
    <property type="entry name" value="Alpha-macroglob_thiol-ester_cl"/>
</dbReference>
<dbReference type="Pfam" id="PF00207">
    <property type="entry name" value="A2M"/>
    <property type="match status" value="1"/>
</dbReference>
<dbReference type="Gene3D" id="1.50.10.20">
    <property type="match status" value="1"/>
</dbReference>
<proteinExistence type="inferred from homology"/>
<dbReference type="Pfam" id="PF17972">
    <property type="entry name" value="bMG5"/>
    <property type="match status" value="1"/>
</dbReference>
<dbReference type="Pfam" id="PF11974">
    <property type="entry name" value="bMG3"/>
    <property type="match status" value="1"/>
</dbReference>
<dbReference type="SUPFAM" id="SSF48239">
    <property type="entry name" value="Terpenoid cyclases/Protein prenyltransferases"/>
    <property type="match status" value="1"/>
</dbReference>
<dbReference type="PANTHER" id="PTHR40094">
    <property type="entry name" value="ALPHA-2-MACROGLOBULIN HOMOLOG"/>
    <property type="match status" value="1"/>
</dbReference>
<dbReference type="OrthoDB" id="9767116at2"/>
<organism evidence="5 6">
    <name type="scientific">Fusobacterium necrogenes</name>
    <dbReference type="NCBI Taxonomy" id="858"/>
    <lineage>
        <taxon>Bacteria</taxon>
        <taxon>Fusobacteriati</taxon>
        <taxon>Fusobacteriota</taxon>
        <taxon>Fusobacteriia</taxon>
        <taxon>Fusobacteriales</taxon>
        <taxon>Fusobacteriaceae</taxon>
        <taxon>Fusobacterium</taxon>
    </lineage>
</organism>
<dbReference type="InterPro" id="IPR002890">
    <property type="entry name" value="MG2"/>
</dbReference>
<reference evidence="5 6" key="1">
    <citation type="submission" date="2018-06" db="EMBL/GenBank/DDBJ databases">
        <authorList>
            <consortium name="Pathogen Informatics"/>
            <person name="Doyle S."/>
        </authorList>
    </citation>
    <scope>NUCLEOTIDE SEQUENCE [LARGE SCALE GENOMIC DNA]</scope>
    <source>
        <strain evidence="5 6">NCTC10723</strain>
    </source>
</reference>
<dbReference type="InterPro" id="IPR051802">
    <property type="entry name" value="YfhM-like"/>
</dbReference>
<dbReference type="CDD" id="cd02891">
    <property type="entry name" value="A2M_like"/>
    <property type="match status" value="1"/>
</dbReference>
<dbReference type="Gene3D" id="2.60.40.1930">
    <property type="match status" value="1"/>
</dbReference>
<dbReference type="InterPro" id="IPR041203">
    <property type="entry name" value="Bact_A2M_MG5"/>
</dbReference>
<dbReference type="InterPro" id="IPR021868">
    <property type="entry name" value="Alpha_2_Macroglob_MG3"/>
</dbReference>
<evidence type="ECO:0000259" key="4">
    <source>
        <dbReference type="SMART" id="SM01360"/>
    </source>
</evidence>